<keyword evidence="2" id="KW-1185">Reference proteome</keyword>
<accession>A0ACA9MJQ6</accession>
<dbReference type="EMBL" id="CAJVQC010008570">
    <property type="protein sequence ID" value="CAG8594268.1"/>
    <property type="molecule type" value="Genomic_DNA"/>
</dbReference>
<reference evidence="1" key="1">
    <citation type="submission" date="2021-06" db="EMBL/GenBank/DDBJ databases">
        <authorList>
            <person name="Kallberg Y."/>
            <person name="Tangrot J."/>
            <person name="Rosling A."/>
        </authorList>
    </citation>
    <scope>NUCLEOTIDE SEQUENCE</scope>
    <source>
        <strain evidence="1">MA461A</strain>
    </source>
</reference>
<sequence>IKVFCSIKSGPSMESQIGYKNIIQCFGISIGTEPNPEFYLVLEFAELGDLRGYLNTINLNWKAKVNIARQTASGLRFLHENNILHRDLHTRNVVIKPDTNGIRILITDFGASKSLNYNSTSIDESVSSEDDIQPDQEFCEESNYNDSKFEKQFSEIAMNRPEFIAGLVNRFPGVIQAMKEPEKT</sequence>
<feature type="non-terminal residue" evidence="1">
    <location>
        <position position="1"/>
    </location>
</feature>
<evidence type="ECO:0000313" key="2">
    <source>
        <dbReference type="Proteomes" id="UP000789920"/>
    </source>
</evidence>
<dbReference type="Proteomes" id="UP000789920">
    <property type="component" value="Unassembled WGS sequence"/>
</dbReference>
<protein>
    <submittedName>
        <fullName evidence="1">20701_t:CDS:1</fullName>
    </submittedName>
</protein>
<comment type="caution">
    <text evidence="1">The sequence shown here is derived from an EMBL/GenBank/DDBJ whole genome shotgun (WGS) entry which is preliminary data.</text>
</comment>
<organism evidence="1 2">
    <name type="scientific">Racocetra persica</name>
    <dbReference type="NCBI Taxonomy" id="160502"/>
    <lineage>
        <taxon>Eukaryota</taxon>
        <taxon>Fungi</taxon>
        <taxon>Fungi incertae sedis</taxon>
        <taxon>Mucoromycota</taxon>
        <taxon>Glomeromycotina</taxon>
        <taxon>Glomeromycetes</taxon>
        <taxon>Diversisporales</taxon>
        <taxon>Gigasporaceae</taxon>
        <taxon>Racocetra</taxon>
    </lineage>
</organism>
<gene>
    <name evidence="1" type="ORF">RPERSI_LOCUS5665</name>
</gene>
<evidence type="ECO:0000313" key="1">
    <source>
        <dbReference type="EMBL" id="CAG8594268.1"/>
    </source>
</evidence>
<proteinExistence type="predicted"/>
<name>A0ACA9MJQ6_9GLOM</name>